<comment type="similarity">
    <text evidence="1">Belongs to the class-III pyridoxal-phosphate-dependent aminotransferase family.</text>
</comment>
<evidence type="ECO:0000313" key="2">
    <source>
        <dbReference type="EMBL" id="KDO87162.1"/>
    </source>
</evidence>
<dbReference type="GO" id="GO:0030170">
    <property type="term" value="F:pyridoxal phosphate binding"/>
    <property type="evidence" value="ECO:0007669"/>
    <property type="project" value="InterPro"/>
</dbReference>
<name>A0A067HGI7_CITSI</name>
<reference evidence="2 3" key="1">
    <citation type="submission" date="2014-04" db="EMBL/GenBank/DDBJ databases">
        <authorList>
            <consortium name="International Citrus Genome Consortium"/>
            <person name="Gmitter F."/>
            <person name="Chen C."/>
            <person name="Farmerie W."/>
            <person name="Harkins T."/>
            <person name="Desany B."/>
            <person name="Mohiuddin M."/>
            <person name="Kodira C."/>
            <person name="Borodovsky M."/>
            <person name="Lomsadze A."/>
            <person name="Burns P."/>
            <person name="Jenkins J."/>
            <person name="Prochnik S."/>
            <person name="Shu S."/>
            <person name="Chapman J."/>
            <person name="Pitluck S."/>
            <person name="Schmutz J."/>
            <person name="Rokhsar D."/>
        </authorList>
    </citation>
    <scope>NUCLEOTIDE SEQUENCE</scope>
</reference>
<dbReference type="Proteomes" id="UP000027120">
    <property type="component" value="Unassembled WGS sequence"/>
</dbReference>
<organism evidence="2 3">
    <name type="scientific">Citrus sinensis</name>
    <name type="common">Sweet orange</name>
    <name type="synonym">Citrus aurantium var. sinensis</name>
    <dbReference type="NCBI Taxonomy" id="2711"/>
    <lineage>
        <taxon>Eukaryota</taxon>
        <taxon>Viridiplantae</taxon>
        <taxon>Streptophyta</taxon>
        <taxon>Embryophyta</taxon>
        <taxon>Tracheophyta</taxon>
        <taxon>Spermatophyta</taxon>
        <taxon>Magnoliopsida</taxon>
        <taxon>eudicotyledons</taxon>
        <taxon>Gunneridae</taxon>
        <taxon>Pentapetalae</taxon>
        <taxon>rosids</taxon>
        <taxon>malvids</taxon>
        <taxon>Sapindales</taxon>
        <taxon>Rutaceae</taxon>
        <taxon>Aurantioideae</taxon>
        <taxon>Citrus</taxon>
    </lineage>
</organism>
<dbReference type="Pfam" id="PF00202">
    <property type="entry name" value="Aminotran_3"/>
    <property type="match status" value="1"/>
</dbReference>
<feature type="non-terminal residue" evidence="2">
    <location>
        <position position="1"/>
    </location>
</feature>
<dbReference type="InterPro" id="IPR015422">
    <property type="entry name" value="PyrdxlP-dep_Trfase_small"/>
</dbReference>
<protein>
    <recommendedName>
        <fullName evidence="4">Aminotransferase class III-fold pyridoxal phosphate-dependent enzyme</fullName>
    </recommendedName>
</protein>
<dbReference type="EMBL" id="KK784873">
    <property type="protein sequence ID" value="KDO87162.1"/>
    <property type="molecule type" value="Genomic_DNA"/>
</dbReference>
<evidence type="ECO:0000313" key="3">
    <source>
        <dbReference type="Proteomes" id="UP000027120"/>
    </source>
</evidence>
<dbReference type="PANTHER" id="PTHR45688">
    <property type="match status" value="1"/>
</dbReference>
<gene>
    <name evidence="2" type="ORF">CISIN_1g042283mg</name>
</gene>
<dbReference type="SUPFAM" id="SSF53383">
    <property type="entry name" value="PLP-dependent transferases"/>
    <property type="match status" value="1"/>
</dbReference>
<proteinExistence type="inferred from homology"/>
<accession>A0A067HGI7</accession>
<dbReference type="GO" id="GO:0008483">
    <property type="term" value="F:transaminase activity"/>
    <property type="evidence" value="ECO:0007669"/>
    <property type="project" value="InterPro"/>
</dbReference>
<dbReference type="PaxDb" id="2711-XP_006480115.1"/>
<evidence type="ECO:0008006" key="4">
    <source>
        <dbReference type="Google" id="ProtNLM"/>
    </source>
</evidence>
<dbReference type="SMR" id="A0A067HGI7"/>
<sequence length="82" mass="9151">DKYGTIGDARGWGFMLGVEFVTDSQLRKAETLDVMDKMKQMGVLIGKGGFYGNVFRIAPPLCFTKEDANYLVDVMDCSMTKK</sequence>
<dbReference type="AlphaFoldDB" id="A0A067HGI7"/>
<dbReference type="Gene3D" id="3.90.1150.10">
    <property type="entry name" value="Aspartate Aminotransferase, domain 1"/>
    <property type="match status" value="1"/>
</dbReference>
<evidence type="ECO:0000256" key="1">
    <source>
        <dbReference type="ARBA" id="ARBA00008954"/>
    </source>
</evidence>
<keyword evidence="3" id="KW-1185">Reference proteome</keyword>
<dbReference type="STRING" id="2711.A0A067HGI7"/>
<dbReference type="PANTHER" id="PTHR45688:SF13">
    <property type="entry name" value="ALANINE--GLYOXYLATE AMINOTRANSFERASE 2-LIKE"/>
    <property type="match status" value="1"/>
</dbReference>
<dbReference type="eggNOG" id="KOG1404">
    <property type="taxonomic scope" value="Eukaryota"/>
</dbReference>
<dbReference type="InterPro" id="IPR005814">
    <property type="entry name" value="Aminotrans_3"/>
</dbReference>
<dbReference type="InterPro" id="IPR015424">
    <property type="entry name" value="PyrdxlP-dep_Trfase"/>
</dbReference>